<gene>
    <name evidence="1" type="ORF">L1987_62720</name>
</gene>
<evidence type="ECO:0000313" key="1">
    <source>
        <dbReference type="EMBL" id="KAI3731531.1"/>
    </source>
</evidence>
<evidence type="ECO:0000313" key="2">
    <source>
        <dbReference type="Proteomes" id="UP001056120"/>
    </source>
</evidence>
<dbReference type="Proteomes" id="UP001056120">
    <property type="component" value="Linkage Group LG21"/>
</dbReference>
<reference evidence="2" key="1">
    <citation type="journal article" date="2022" name="Mol. Ecol. Resour.">
        <title>The genomes of chicory, endive, great burdock and yacon provide insights into Asteraceae palaeo-polyploidization history and plant inulin production.</title>
        <authorList>
            <person name="Fan W."/>
            <person name="Wang S."/>
            <person name="Wang H."/>
            <person name="Wang A."/>
            <person name="Jiang F."/>
            <person name="Liu H."/>
            <person name="Zhao H."/>
            <person name="Xu D."/>
            <person name="Zhang Y."/>
        </authorList>
    </citation>
    <scope>NUCLEOTIDE SEQUENCE [LARGE SCALE GENOMIC DNA]</scope>
    <source>
        <strain evidence="2">cv. Yunnan</strain>
    </source>
</reference>
<name>A0ACB9CB91_9ASTR</name>
<proteinExistence type="predicted"/>
<sequence length="181" mass="20010">MLIMARVVEGCFRRTDGGSGSDDERKDAEGRRIQNLVQLKGLISLLRRILDRFLLATVVAGAAVVVVTGEGGLFEAFGGTVTTMDFVDFLQDVACNLLAGLHGSGQRGFQCFTCEQHEFSDGIFDQSFSSISLDRLRLASSSYFRMGPEESRLVKFGSLMHSYPFCWRSDTPLIYIVVPHV</sequence>
<reference evidence="1 2" key="2">
    <citation type="journal article" date="2022" name="Mol. Ecol. Resour.">
        <title>The genomes of chicory, endive, great burdock and yacon provide insights into Asteraceae paleo-polyploidization history and plant inulin production.</title>
        <authorList>
            <person name="Fan W."/>
            <person name="Wang S."/>
            <person name="Wang H."/>
            <person name="Wang A."/>
            <person name="Jiang F."/>
            <person name="Liu H."/>
            <person name="Zhao H."/>
            <person name="Xu D."/>
            <person name="Zhang Y."/>
        </authorList>
    </citation>
    <scope>NUCLEOTIDE SEQUENCE [LARGE SCALE GENOMIC DNA]</scope>
    <source>
        <strain evidence="2">cv. Yunnan</strain>
        <tissue evidence="1">Leaves</tissue>
    </source>
</reference>
<dbReference type="EMBL" id="CM042038">
    <property type="protein sequence ID" value="KAI3731531.1"/>
    <property type="molecule type" value="Genomic_DNA"/>
</dbReference>
<keyword evidence="2" id="KW-1185">Reference proteome</keyword>
<accession>A0ACB9CB91</accession>
<organism evidence="1 2">
    <name type="scientific">Smallanthus sonchifolius</name>
    <dbReference type="NCBI Taxonomy" id="185202"/>
    <lineage>
        <taxon>Eukaryota</taxon>
        <taxon>Viridiplantae</taxon>
        <taxon>Streptophyta</taxon>
        <taxon>Embryophyta</taxon>
        <taxon>Tracheophyta</taxon>
        <taxon>Spermatophyta</taxon>
        <taxon>Magnoliopsida</taxon>
        <taxon>eudicotyledons</taxon>
        <taxon>Gunneridae</taxon>
        <taxon>Pentapetalae</taxon>
        <taxon>asterids</taxon>
        <taxon>campanulids</taxon>
        <taxon>Asterales</taxon>
        <taxon>Asteraceae</taxon>
        <taxon>Asteroideae</taxon>
        <taxon>Heliantheae alliance</taxon>
        <taxon>Millerieae</taxon>
        <taxon>Smallanthus</taxon>
    </lineage>
</organism>
<comment type="caution">
    <text evidence="1">The sequence shown here is derived from an EMBL/GenBank/DDBJ whole genome shotgun (WGS) entry which is preliminary data.</text>
</comment>
<protein>
    <submittedName>
        <fullName evidence="1">Uncharacterized protein</fullName>
    </submittedName>
</protein>